<dbReference type="AlphaFoldDB" id="W1YMM7"/>
<accession>W1YMM7</accession>
<dbReference type="EMBL" id="AZMM01003580">
    <property type="protein sequence ID" value="ETJ42454.1"/>
    <property type="molecule type" value="Genomic_DNA"/>
</dbReference>
<reference evidence="2" key="1">
    <citation type="submission" date="2013-12" db="EMBL/GenBank/DDBJ databases">
        <title>A Varibaculum cambriense genome reconstructed from a premature infant gut community with otherwise low bacterial novelty that shifts toward anaerobic metabolism during the third week of life.</title>
        <authorList>
            <person name="Brown C.T."/>
            <person name="Sharon I."/>
            <person name="Thomas B.C."/>
            <person name="Castelle C.J."/>
            <person name="Morowitz M.J."/>
            <person name="Banfield J.F."/>
        </authorList>
    </citation>
    <scope>NUCLEOTIDE SEQUENCE</scope>
</reference>
<evidence type="ECO:0000313" key="2">
    <source>
        <dbReference type="EMBL" id="ETJ42454.1"/>
    </source>
</evidence>
<proteinExistence type="predicted"/>
<evidence type="ECO:0000256" key="1">
    <source>
        <dbReference type="SAM" id="MobiDB-lite"/>
    </source>
</evidence>
<organism evidence="2">
    <name type="scientific">human gut metagenome</name>
    <dbReference type="NCBI Taxonomy" id="408170"/>
    <lineage>
        <taxon>unclassified sequences</taxon>
        <taxon>metagenomes</taxon>
        <taxon>organismal metagenomes</taxon>
    </lineage>
</organism>
<protein>
    <submittedName>
        <fullName evidence="2">Glucose-specific PTS system, IIBC component</fullName>
    </submittedName>
</protein>
<gene>
    <name evidence="2" type="ORF">Q604_UNBC03580G0001</name>
</gene>
<comment type="caution">
    <text evidence="2">The sequence shown here is derived from an EMBL/GenBank/DDBJ whole genome shotgun (WGS) entry which is preliminary data.</text>
</comment>
<feature type="non-terminal residue" evidence="2">
    <location>
        <position position="61"/>
    </location>
</feature>
<feature type="region of interest" description="Disordered" evidence="1">
    <location>
        <begin position="1"/>
        <end position="29"/>
    </location>
</feature>
<name>W1YMM7_9ZZZZ</name>
<sequence>MAAHLGSTHAAPLPLPSRTLENNVSDKKKSGGAFAVAQRLGRSLMLPIATLPAAGLLLRLG</sequence>